<dbReference type="Proteomes" id="UP000798808">
    <property type="component" value="Unassembled WGS sequence"/>
</dbReference>
<organism evidence="2 3">
    <name type="scientific">Fulvivirga kasyanovii</name>
    <dbReference type="NCBI Taxonomy" id="396812"/>
    <lineage>
        <taxon>Bacteria</taxon>
        <taxon>Pseudomonadati</taxon>
        <taxon>Bacteroidota</taxon>
        <taxon>Cytophagia</taxon>
        <taxon>Cytophagales</taxon>
        <taxon>Fulvivirgaceae</taxon>
        <taxon>Fulvivirga</taxon>
    </lineage>
</organism>
<evidence type="ECO:0000313" key="2">
    <source>
        <dbReference type="EMBL" id="MTI27268.1"/>
    </source>
</evidence>
<feature type="domain" description="Transposase IS200-like" evidence="1">
    <location>
        <begin position="5"/>
        <end position="119"/>
    </location>
</feature>
<name>A0ABW9RTE2_9BACT</name>
<accession>A0ABW9RTE2</accession>
<protein>
    <submittedName>
        <fullName evidence="2">IS200/IS605 family transposase</fullName>
    </submittedName>
</protein>
<proteinExistence type="predicted"/>
<dbReference type="InterPro" id="IPR036515">
    <property type="entry name" value="Transposase_17_sf"/>
</dbReference>
<comment type="caution">
    <text evidence="2">The sequence shown here is derived from an EMBL/GenBank/DDBJ whole genome shotgun (WGS) entry which is preliminary data.</text>
</comment>
<dbReference type="RefSeq" id="WP_155174269.1">
    <property type="nucleotide sequence ID" value="NZ_BAAAFL010000005.1"/>
</dbReference>
<evidence type="ECO:0000259" key="1">
    <source>
        <dbReference type="SMART" id="SM01321"/>
    </source>
</evidence>
<dbReference type="PANTHER" id="PTHR33360">
    <property type="entry name" value="TRANSPOSASE FOR INSERTION SEQUENCE ELEMENT IS200"/>
    <property type="match status" value="1"/>
</dbReference>
<dbReference type="PANTHER" id="PTHR33360:SF2">
    <property type="entry name" value="TRANSPOSASE FOR INSERTION SEQUENCE ELEMENT IS200"/>
    <property type="match status" value="1"/>
</dbReference>
<dbReference type="SMART" id="SM01321">
    <property type="entry name" value="Y1_Tnp"/>
    <property type="match status" value="1"/>
</dbReference>
<evidence type="ECO:0000313" key="3">
    <source>
        <dbReference type="Proteomes" id="UP000798808"/>
    </source>
</evidence>
<gene>
    <name evidence="2" type="primary">tnpA</name>
    <name evidence="2" type="ORF">E1163_20095</name>
</gene>
<dbReference type="NCBIfam" id="NF033573">
    <property type="entry name" value="transpos_IS200"/>
    <property type="match status" value="1"/>
</dbReference>
<reference evidence="2 3" key="1">
    <citation type="submission" date="2019-02" db="EMBL/GenBank/DDBJ databases">
        <authorList>
            <person name="Goldberg S.R."/>
            <person name="Haltli B.A."/>
            <person name="Correa H."/>
            <person name="Russell K.G."/>
        </authorList>
    </citation>
    <scope>NUCLEOTIDE SEQUENCE [LARGE SCALE GENOMIC DNA]</scope>
    <source>
        <strain evidence="2 3">JCM 16186</strain>
    </source>
</reference>
<dbReference type="EMBL" id="SMLW01000619">
    <property type="protein sequence ID" value="MTI27268.1"/>
    <property type="molecule type" value="Genomic_DNA"/>
</dbReference>
<dbReference type="SUPFAM" id="SSF143422">
    <property type="entry name" value="Transposase IS200-like"/>
    <property type="match status" value="1"/>
</dbReference>
<dbReference type="Pfam" id="PF01797">
    <property type="entry name" value="Y1_Tnp"/>
    <property type="match status" value="1"/>
</dbReference>
<keyword evidence="3" id="KW-1185">Reference proteome</keyword>
<dbReference type="Gene3D" id="3.30.70.1290">
    <property type="entry name" value="Transposase IS200-like"/>
    <property type="match status" value="1"/>
</dbReference>
<dbReference type="InterPro" id="IPR002686">
    <property type="entry name" value="Transposase_17"/>
</dbReference>
<sequence length="153" mass="18309">MANTYTQLYIQFVFAVQNRISLIQPRWEAELYRYIGGIVKNHKHKLIAINGMPDHVHLFVGFHPTQSISDFMRIVKGESSEWINNKKFVLGKFQWQEGYGAFSYGRSQIDDVYQYIQNQKQHHKVRPFQEEYKLLLKKFEISFDERYILNSVE</sequence>